<keyword evidence="1" id="KW-0812">Transmembrane</keyword>
<organism evidence="2 3">
    <name type="scientific">Pythium insidiosum</name>
    <name type="common">Pythiosis disease agent</name>
    <dbReference type="NCBI Taxonomy" id="114742"/>
    <lineage>
        <taxon>Eukaryota</taxon>
        <taxon>Sar</taxon>
        <taxon>Stramenopiles</taxon>
        <taxon>Oomycota</taxon>
        <taxon>Peronosporomycetes</taxon>
        <taxon>Pythiales</taxon>
        <taxon>Pythiaceae</taxon>
        <taxon>Pythium</taxon>
    </lineage>
</organism>
<comment type="caution">
    <text evidence="2">The sequence shown here is derived from an EMBL/GenBank/DDBJ whole genome shotgun (WGS) entry which is preliminary data.</text>
</comment>
<gene>
    <name evidence="2" type="ORF">P43SY_005506</name>
</gene>
<name>A0AAD5LPJ2_PYTIN</name>
<keyword evidence="1" id="KW-1133">Transmembrane helix</keyword>
<feature type="transmembrane region" description="Helical" evidence="1">
    <location>
        <begin position="423"/>
        <end position="441"/>
    </location>
</feature>
<dbReference type="InterPro" id="IPR013901">
    <property type="entry name" value="Anthrone_oxy"/>
</dbReference>
<evidence type="ECO:0000313" key="3">
    <source>
        <dbReference type="Proteomes" id="UP001209570"/>
    </source>
</evidence>
<feature type="transmembrane region" description="Helical" evidence="1">
    <location>
        <begin position="369"/>
        <end position="390"/>
    </location>
</feature>
<dbReference type="Proteomes" id="UP001209570">
    <property type="component" value="Unassembled WGS sequence"/>
</dbReference>
<reference evidence="2" key="1">
    <citation type="submission" date="2021-12" db="EMBL/GenBank/DDBJ databases">
        <title>Prjna785345.</title>
        <authorList>
            <person name="Rujirawat T."/>
            <person name="Krajaejun T."/>
        </authorList>
    </citation>
    <scope>NUCLEOTIDE SEQUENCE</scope>
    <source>
        <strain evidence="2">Pi057C3</strain>
    </source>
</reference>
<evidence type="ECO:0000256" key="1">
    <source>
        <dbReference type="SAM" id="Phobius"/>
    </source>
</evidence>
<dbReference type="Pfam" id="PF08592">
    <property type="entry name" value="Anthrone_oxy"/>
    <property type="match status" value="1"/>
</dbReference>
<keyword evidence="3" id="KW-1185">Reference proteome</keyword>
<keyword evidence="1" id="KW-0472">Membrane</keyword>
<dbReference type="AlphaFoldDB" id="A0AAD5LPJ2"/>
<proteinExistence type="predicted"/>
<dbReference type="PANTHER" id="PTHR36535:SF1">
    <property type="entry name" value="DUF1772 DOMAIN-CONTAINING PROTEIN"/>
    <property type="match status" value="1"/>
</dbReference>
<sequence length="453" mass="50570">MTASPRENRCRPRTGARRLVWRTRDSENSRLYNLQLDVQAMQQQLRSLSQYRQALLTRSLQRPLDIDDTLVRMVHEYFRVFHRGYTSSGPMSSEDVFIRQFMDQRVVCGRFAGLDLLLRQWERYSQSLGPLTLTLMDVAVHPSSPSTVDRETLVVARVRYEILVTRATLETVFPRVRRHDELVRRLVGRRLEGIGRFAFVFDAAHRRVVRQELELDFATAFASVLRSPRLLATLFDGAQISQEWYIGDLSDFPTTMAMANVEPAPLLKMTMSAILTGDEPSPPTQQALLEIAATAAGGLFAGGAVYITAAQHPAFLECETTNNFRAPFFARMYRYAAPWQGLLASVSGLSAIAAGVLCRGTHSTRGQLWIVSGGLMFAIVPYTIATMLTLNHQLIDTPGARAKGDAWVAKGFRRWGQLHSVRSGASLVAFTGMVVALSGAAEDRETVKVVMKT</sequence>
<protein>
    <recommendedName>
        <fullName evidence="4">DUF1772 domain-containing protein</fullName>
    </recommendedName>
</protein>
<evidence type="ECO:0000313" key="2">
    <source>
        <dbReference type="EMBL" id="KAJ0405940.1"/>
    </source>
</evidence>
<dbReference type="EMBL" id="JAKCXM010000038">
    <property type="protein sequence ID" value="KAJ0405940.1"/>
    <property type="molecule type" value="Genomic_DNA"/>
</dbReference>
<feature type="transmembrane region" description="Helical" evidence="1">
    <location>
        <begin position="337"/>
        <end position="357"/>
    </location>
</feature>
<evidence type="ECO:0008006" key="4">
    <source>
        <dbReference type="Google" id="ProtNLM"/>
    </source>
</evidence>
<accession>A0AAD5LPJ2</accession>
<dbReference type="PANTHER" id="PTHR36535">
    <property type="entry name" value="YALI0E30327P"/>
    <property type="match status" value="1"/>
</dbReference>